<dbReference type="SMART" id="SM00220">
    <property type="entry name" value="S_TKc"/>
    <property type="match status" value="1"/>
</dbReference>
<proteinExistence type="inferred from homology"/>
<dbReference type="Pfam" id="PF00069">
    <property type="entry name" value="Pkinase"/>
    <property type="match status" value="1"/>
</dbReference>
<evidence type="ECO:0000256" key="6">
    <source>
        <dbReference type="ARBA" id="ARBA00022840"/>
    </source>
</evidence>
<dbReference type="GO" id="GO:0005524">
    <property type="term" value="F:ATP binding"/>
    <property type="evidence" value="ECO:0007669"/>
    <property type="project" value="UniProtKB-UniRule"/>
</dbReference>
<dbReference type="PANTHER" id="PTHR24056:SF111">
    <property type="entry name" value="CYCLIN-DEPENDENT KINASE-LIKE 5"/>
    <property type="match status" value="1"/>
</dbReference>
<dbReference type="PROSITE" id="PS00108">
    <property type="entry name" value="PROTEIN_KINASE_ST"/>
    <property type="match status" value="1"/>
</dbReference>
<dbReference type="Gramene" id="PNW75720">
    <property type="protein sequence ID" value="PNW75720"/>
    <property type="gene ID" value="CHLRE_12g538300v5"/>
</dbReference>
<dbReference type="GeneID" id="5718449"/>
<dbReference type="PROSITE" id="PS00107">
    <property type="entry name" value="PROTEIN_KINASE_ATP"/>
    <property type="match status" value="1"/>
</dbReference>
<keyword evidence="5" id="KW-0418">Kinase</keyword>
<dbReference type="AlphaFoldDB" id="A0A2K3D5B0"/>
<dbReference type="KEGG" id="cre:CHLRE_12g538300v5"/>
<feature type="domain" description="Protein kinase" evidence="9">
    <location>
        <begin position="22"/>
        <end position="311"/>
    </location>
</feature>
<feature type="compositionally biased region" description="Low complexity" evidence="8">
    <location>
        <begin position="614"/>
        <end position="640"/>
    </location>
</feature>
<keyword evidence="4 7" id="KW-0547">Nucleotide-binding</keyword>
<evidence type="ECO:0000256" key="7">
    <source>
        <dbReference type="PROSITE-ProRule" id="PRU10141"/>
    </source>
</evidence>
<dbReference type="STRING" id="3055.A0A2K3D5B0"/>
<dbReference type="InterPro" id="IPR050108">
    <property type="entry name" value="CDK"/>
</dbReference>
<dbReference type="Proteomes" id="UP000006906">
    <property type="component" value="Chromosome 12"/>
</dbReference>
<protein>
    <recommendedName>
        <fullName evidence="9">Protein kinase domain-containing protein</fullName>
    </recommendedName>
</protein>
<evidence type="ECO:0000256" key="2">
    <source>
        <dbReference type="ARBA" id="ARBA00022527"/>
    </source>
</evidence>
<feature type="region of interest" description="Disordered" evidence="8">
    <location>
        <begin position="417"/>
        <end position="531"/>
    </location>
</feature>
<gene>
    <name evidence="10" type="ORF">CHLRE_12g538300v5</name>
</gene>
<evidence type="ECO:0000313" key="11">
    <source>
        <dbReference type="Proteomes" id="UP000006906"/>
    </source>
</evidence>
<keyword evidence="3" id="KW-0808">Transferase</keyword>
<evidence type="ECO:0000256" key="3">
    <source>
        <dbReference type="ARBA" id="ARBA00022679"/>
    </source>
</evidence>
<dbReference type="InterPro" id="IPR017441">
    <property type="entry name" value="Protein_kinase_ATP_BS"/>
</dbReference>
<dbReference type="SUPFAM" id="SSF56112">
    <property type="entry name" value="Protein kinase-like (PK-like)"/>
    <property type="match status" value="1"/>
</dbReference>
<feature type="compositionally biased region" description="Gly residues" evidence="8">
    <location>
        <begin position="497"/>
        <end position="506"/>
    </location>
</feature>
<feature type="binding site" evidence="7">
    <location>
        <position position="52"/>
    </location>
    <ligand>
        <name>ATP</name>
        <dbReference type="ChEBI" id="CHEBI:30616"/>
    </ligand>
</feature>
<name>A0A2K3D5B0_CHLRE</name>
<dbReference type="GO" id="GO:0004674">
    <property type="term" value="F:protein serine/threonine kinase activity"/>
    <property type="evidence" value="ECO:0007669"/>
    <property type="project" value="UniProtKB-KW"/>
</dbReference>
<feature type="compositionally biased region" description="Low complexity" evidence="8">
    <location>
        <begin position="324"/>
        <end position="336"/>
    </location>
</feature>
<sequence length="640" mass="68448">MPFDAVISPAASVPGPRLQNKYEIISIVGEGAYGVVLKCRNKETGEIVAVKKFKESDEDEIVRKTTLREVKMLRALRQENIVNLKEAFRRKQKLYLVFEYVERNLLEILEEHPGGLEGEQVRNYIYQLIKAVGWCHQHNIVHRDIKPENLLISPSAAGGVGKLKLCDFGFARQLPPADVSITDYVSTRWYRAPELLLGSTHYGKEVDLWAIGCIMAELLDGQPLFPGESDIDQLYILQRLLGPLTREQHDLFLRNPRFNGLKFPDMRNPETLDRKYAGKMPHDALAFMKALLAVDPSARLTCSQALSHPYLAALDERSGGGVGRAASSSAAPADSGVRQGRKVTADPMDEDMPSPPARHEPMDHDMSDNESTASTVAVARRKAAAAAAAASGGKGGNASFRGSGRRDINEMHAAATAAMGGGGGHGADPYGSRLDSAGSRVGTPQQGKGALQAGGYGGHPQPRQSHLGQSMGMGVAGYGQQSMERFSASSRNTPQGSTGGKAGAGGQQRLNASPPQMHMDGGGYASGGRTSIASSGQPVLYQTNAAAGASKLSRAPSRGDPWQQSGGGQQGRGAMPPLPPGGGPRMSGHWDDDGGNPERPYSRGMLGGGGGPMQPGFGQNQMWPQLNVQQQQQQQRRGNY</sequence>
<dbReference type="InterPro" id="IPR011009">
    <property type="entry name" value="Kinase-like_dom_sf"/>
</dbReference>
<accession>A0A2K3D5B0</accession>
<dbReference type="CDD" id="cd07833">
    <property type="entry name" value="STKc_CDKL"/>
    <property type="match status" value="1"/>
</dbReference>
<evidence type="ECO:0000256" key="5">
    <source>
        <dbReference type="ARBA" id="ARBA00022777"/>
    </source>
</evidence>
<feature type="region of interest" description="Disordered" evidence="8">
    <location>
        <begin position="550"/>
        <end position="640"/>
    </location>
</feature>
<evidence type="ECO:0000256" key="1">
    <source>
        <dbReference type="ARBA" id="ARBA00006485"/>
    </source>
</evidence>
<feature type="compositionally biased region" description="Polar residues" evidence="8">
    <location>
        <begin position="479"/>
        <end position="494"/>
    </location>
</feature>
<dbReference type="RefSeq" id="XP_001692970.2">
    <property type="nucleotide sequence ID" value="XM_001692918.2"/>
</dbReference>
<dbReference type="InterPro" id="IPR000719">
    <property type="entry name" value="Prot_kinase_dom"/>
</dbReference>
<dbReference type="ExpressionAtlas" id="A0A2K3D5B0">
    <property type="expression patterns" value="baseline and differential"/>
</dbReference>
<keyword evidence="11" id="KW-1185">Reference proteome</keyword>
<dbReference type="GO" id="GO:0004672">
    <property type="term" value="F:protein kinase activity"/>
    <property type="evidence" value="ECO:0000318"/>
    <property type="project" value="GO_Central"/>
</dbReference>
<dbReference type="PROSITE" id="PS50011">
    <property type="entry name" value="PROTEIN_KINASE_DOM"/>
    <property type="match status" value="1"/>
</dbReference>
<dbReference type="PANTHER" id="PTHR24056">
    <property type="entry name" value="CELL DIVISION PROTEIN KINASE"/>
    <property type="match status" value="1"/>
</dbReference>
<evidence type="ECO:0000256" key="8">
    <source>
        <dbReference type="SAM" id="MobiDB-lite"/>
    </source>
</evidence>
<dbReference type="FunFam" id="3.30.200.20:FF:000171">
    <property type="entry name" value="Putative cyclin-dependent kinase-like 5"/>
    <property type="match status" value="1"/>
</dbReference>
<organism evidence="10 11">
    <name type="scientific">Chlamydomonas reinhardtii</name>
    <name type="common">Chlamydomonas smithii</name>
    <dbReference type="NCBI Taxonomy" id="3055"/>
    <lineage>
        <taxon>Eukaryota</taxon>
        <taxon>Viridiplantae</taxon>
        <taxon>Chlorophyta</taxon>
        <taxon>core chlorophytes</taxon>
        <taxon>Chlorophyceae</taxon>
        <taxon>CS clade</taxon>
        <taxon>Chlamydomonadales</taxon>
        <taxon>Chlamydomonadaceae</taxon>
        <taxon>Chlamydomonas</taxon>
    </lineage>
</organism>
<comment type="similarity">
    <text evidence="1">Belongs to the protein kinase superfamily. CMGC Ser/Thr protein kinase family. CDC2/CDKX subfamily.</text>
</comment>
<dbReference type="GO" id="GO:0005634">
    <property type="term" value="C:nucleus"/>
    <property type="evidence" value="ECO:0000318"/>
    <property type="project" value="GO_Central"/>
</dbReference>
<dbReference type="OrthoDB" id="548217at2759"/>
<feature type="region of interest" description="Disordered" evidence="8">
    <location>
        <begin position="317"/>
        <end position="379"/>
    </location>
</feature>
<reference evidence="10 11" key="1">
    <citation type="journal article" date="2007" name="Science">
        <title>The Chlamydomonas genome reveals the evolution of key animal and plant functions.</title>
        <authorList>
            <person name="Merchant S.S."/>
            <person name="Prochnik S.E."/>
            <person name="Vallon O."/>
            <person name="Harris E.H."/>
            <person name="Karpowicz S.J."/>
            <person name="Witman G.B."/>
            <person name="Terry A."/>
            <person name="Salamov A."/>
            <person name="Fritz-Laylin L.K."/>
            <person name="Marechal-Drouard L."/>
            <person name="Marshall W.F."/>
            <person name="Qu L.H."/>
            <person name="Nelson D.R."/>
            <person name="Sanderfoot A.A."/>
            <person name="Spalding M.H."/>
            <person name="Kapitonov V.V."/>
            <person name="Ren Q."/>
            <person name="Ferris P."/>
            <person name="Lindquist E."/>
            <person name="Shapiro H."/>
            <person name="Lucas S.M."/>
            <person name="Grimwood J."/>
            <person name="Schmutz J."/>
            <person name="Cardol P."/>
            <person name="Cerutti H."/>
            <person name="Chanfreau G."/>
            <person name="Chen C.L."/>
            <person name="Cognat V."/>
            <person name="Croft M.T."/>
            <person name="Dent R."/>
            <person name="Dutcher S."/>
            <person name="Fernandez E."/>
            <person name="Fukuzawa H."/>
            <person name="Gonzalez-Ballester D."/>
            <person name="Gonzalez-Halphen D."/>
            <person name="Hallmann A."/>
            <person name="Hanikenne M."/>
            <person name="Hippler M."/>
            <person name="Inwood W."/>
            <person name="Jabbari K."/>
            <person name="Kalanon M."/>
            <person name="Kuras R."/>
            <person name="Lefebvre P.A."/>
            <person name="Lemaire S.D."/>
            <person name="Lobanov A.V."/>
            <person name="Lohr M."/>
            <person name="Manuell A."/>
            <person name="Meier I."/>
            <person name="Mets L."/>
            <person name="Mittag M."/>
            <person name="Mittelmeier T."/>
            <person name="Moroney J.V."/>
            <person name="Moseley J."/>
            <person name="Napoli C."/>
            <person name="Nedelcu A.M."/>
            <person name="Niyogi K."/>
            <person name="Novoselov S.V."/>
            <person name="Paulsen I.T."/>
            <person name="Pazour G."/>
            <person name="Purton S."/>
            <person name="Ral J.P."/>
            <person name="Riano-Pachon D.M."/>
            <person name="Riekhof W."/>
            <person name="Rymarquis L."/>
            <person name="Schroda M."/>
            <person name="Stern D."/>
            <person name="Umen J."/>
            <person name="Willows R."/>
            <person name="Wilson N."/>
            <person name="Zimmer S.L."/>
            <person name="Allmer J."/>
            <person name="Balk J."/>
            <person name="Bisova K."/>
            <person name="Chen C.J."/>
            <person name="Elias M."/>
            <person name="Gendler K."/>
            <person name="Hauser C."/>
            <person name="Lamb M.R."/>
            <person name="Ledford H."/>
            <person name="Long J.C."/>
            <person name="Minagawa J."/>
            <person name="Page M.D."/>
            <person name="Pan J."/>
            <person name="Pootakham W."/>
            <person name="Roje S."/>
            <person name="Rose A."/>
            <person name="Stahlberg E."/>
            <person name="Terauchi A.M."/>
            <person name="Yang P."/>
            <person name="Ball S."/>
            <person name="Bowler C."/>
            <person name="Dieckmann C.L."/>
            <person name="Gladyshev V.N."/>
            <person name="Green P."/>
            <person name="Jorgensen R."/>
            <person name="Mayfield S."/>
            <person name="Mueller-Roeber B."/>
            <person name="Rajamani S."/>
            <person name="Sayre R.T."/>
            <person name="Brokstein P."/>
            <person name="Dubchak I."/>
            <person name="Goodstein D."/>
            <person name="Hornick L."/>
            <person name="Huang Y.W."/>
            <person name="Jhaveri J."/>
            <person name="Luo Y."/>
            <person name="Martinez D."/>
            <person name="Ngau W.C."/>
            <person name="Otillar B."/>
            <person name="Poliakov A."/>
            <person name="Porter A."/>
            <person name="Szajkowski L."/>
            <person name="Werner G."/>
            <person name="Zhou K."/>
            <person name="Grigoriev I.V."/>
            <person name="Rokhsar D.S."/>
            <person name="Grossman A.R."/>
        </authorList>
    </citation>
    <scope>NUCLEOTIDE SEQUENCE [LARGE SCALE GENOMIC DNA]</scope>
    <source>
        <strain evidence="11">CC-503</strain>
    </source>
</reference>
<dbReference type="InterPro" id="IPR008271">
    <property type="entry name" value="Ser/Thr_kinase_AS"/>
</dbReference>
<dbReference type="PaxDb" id="3055-EDP03539"/>
<evidence type="ECO:0000313" key="10">
    <source>
        <dbReference type="EMBL" id="PNW75720.1"/>
    </source>
</evidence>
<keyword evidence="2" id="KW-0723">Serine/threonine-protein kinase</keyword>
<dbReference type="InParanoid" id="A0A2K3D5B0"/>
<dbReference type="FunFam" id="1.10.510.10:FF:000624">
    <property type="entry name" value="Mitogen-activated protein kinase"/>
    <property type="match status" value="1"/>
</dbReference>
<dbReference type="Gene3D" id="1.10.510.10">
    <property type="entry name" value="Transferase(Phosphotransferase) domain 1"/>
    <property type="match status" value="1"/>
</dbReference>
<dbReference type="Gene3D" id="3.30.200.20">
    <property type="entry name" value="Phosphorylase Kinase, domain 1"/>
    <property type="match status" value="1"/>
</dbReference>
<dbReference type="EMBL" id="CM008973">
    <property type="protein sequence ID" value="PNW75720.1"/>
    <property type="molecule type" value="Genomic_DNA"/>
</dbReference>
<keyword evidence="6 7" id="KW-0067">ATP-binding</keyword>
<evidence type="ECO:0000259" key="9">
    <source>
        <dbReference type="PROSITE" id="PS50011"/>
    </source>
</evidence>
<evidence type="ECO:0000256" key="4">
    <source>
        <dbReference type="ARBA" id="ARBA00022741"/>
    </source>
</evidence>
<feature type="compositionally biased region" description="Basic and acidic residues" evidence="8">
    <location>
        <begin position="357"/>
        <end position="367"/>
    </location>
</feature>